<dbReference type="KEGG" id="mbe:MBM_02233"/>
<evidence type="ECO:0000256" key="2">
    <source>
        <dbReference type="ARBA" id="ARBA00022771"/>
    </source>
</evidence>
<reference evidence="7 8" key="1">
    <citation type="journal article" date="2012" name="BMC Genomics">
        <title>Sequencing the genome of Marssonina brunnea reveals fungus-poplar co-evolution.</title>
        <authorList>
            <person name="Zhu S."/>
            <person name="Cao Y.-Z."/>
            <person name="Jiang C."/>
            <person name="Tan B.-Y."/>
            <person name="Wang Z."/>
            <person name="Feng S."/>
            <person name="Zhang L."/>
            <person name="Su X.-H."/>
            <person name="Brejova B."/>
            <person name="Vinar T."/>
            <person name="Xu M."/>
            <person name="Wang M.-X."/>
            <person name="Zhang S.-G."/>
            <person name="Huang M.-R."/>
            <person name="Wu R."/>
            <person name="Zhou Y."/>
        </authorList>
    </citation>
    <scope>NUCLEOTIDE SEQUENCE [LARGE SCALE GENOMIC DNA]</scope>
    <source>
        <strain evidence="7 8">MB_m1</strain>
    </source>
</reference>
<evidence type="ECO:0000313" key="7">
    <source>
        <dbReference type="EMBL" id="EKD18996.1"/>
    </source>
</evidence>
<dbReference type="EMBL" id="JH921431">
    <property type="protein sequence ID" value="EKD18996.1"/>
    <property type="molecule type" value="Genomic_DNA"/>
</dbReference>
<dbReference type="eggNOG" id="ENOG502S05G">
    <property type="taxonomic scope" value="Eukaryota"/>
</dbReference>
<dbReference type="InParanoid" id="K1X190"/>
<evidence type="ECO:0000256" key="5">
    <source>
        <dbReference type="SAM" id="MobiDB-lite"/>
    </source>
</evidence>
<dbReference type="Gene3D" id="6.10.140.2220">
    <property type="match status" value="1"/>
</dbReference>
<dbReference type="OrthoDB" id="432970at2759"/>
<proteinExistence type="predicted"/>
<keyword evidence="2 4" id="KW-0863">Zinc-finger</keyword>
<name>K1X190_MARBU</name>
<evidence type="ECO:0000256" key="3">
    <source>
        <dbReference type="ARBA" id="ARBA00022833"/>
    </source>
</evidence>
<evidence type="ECO:0000313" key="8">
    <source>
        <dbReference type="Proteomes" id="UP000006753"/>
    </source>
</evidence>
<dbReference type="AlphaFoldDB" id="K1X190"/>
<evidence type="ECO:0000259" key="6">
    <source>
        <dbReference type="PROSITE" id="PS50865"/>
    </source>
</evidence>
<dbReference type="Pfam" id="PF01753">
    <property type="entry name" value="zf-MYND"/>
    <property type="match status" value="1"/>
</dbReference>
<accession>K1X190</accession>
<feature type="region of interest" description="Disordered" evidence="5">
    <location>
        <begin position="1"/>
        <end position="20"/>
    </location>
</feature>
<dbReference type="HOGENOM" id="CLU_069858_1_0_1"/>
<keyword evidence="1" id="KW-0479">Metal-binding</keyword>
<organism evidence="7 8">
    <name type="scientific">Marssonina brunnea f. sp. multigermtubi (strain MB_m1)</name>
    <name type="common">Marssonina leaf spot fungus</name>
    <dbReference type="NCBI Taxonomy" id="1072389"/>
    <lineage>
        <taxon>Eukaryota</taxon>
        <taxon>Fungi</taxon>
        <taxon>Dikarya</taxon>
        <taxon>Ascomycota</taxon>
        <taxon>Pezizomycotina</taxon>
        <taxon>Leotiomycetes</taxon>
        <taxon>Helotiales</taxon>
        <taxon>Drepanopezizaceae</taxon>
        <taxon>Drepanopeziza</taxon>
    </lineage>
</organism>
<evidence type="ECO:0000256" key="4">
    <source>
        <dbReference type="PROSITE-ProRule" id="PRU00134"/>
    </source>
</evidence>
<sequence>MNASCEDADWISSSSDSSPEAETFPAACATCHKTQSELPAPLKHCAKCKKTQYCSVDCQKADWKTAHKKVCGKQPKPKPAADQHNPGFHAMNGLLGLSGNDHLHLLPEKEAFDQLIDCYRLRVEDEYKYAGEARGLYGGEDPLADFREFLDMAEKRKGILPGWWSKEKRALCERAATDGDSWADISCAVEKSDITEHYKDPMMPMTLRILGEKIYGKGFIIDPATTTTTQLYPIESRNRLVLKASKVSYKQPPGQAKPSPLSSTPSRSHAVRPSMVQYIYHR</sequence>
<dbReference type="SUPFAM" id="SSF144232">
    <property type="entry name" value="HIT/MYND zinc finger-like"/>
    <property type="match status" value="1"/>
</dbReference>
<dbReference type="Proteomes" id="UP000006753">
    <property type="component" value="Unassembled WGS sequence"/>
</dbReference>
<dbReference type="OMA" id="HNRPETD"/>
<dbReference type="GO" id="GO:0008270">
    <property type="term" value="F:zinc ion binding"/>
    <property type="evidence" value="ECO:0007669"/>
    <property type="project" value="UniProtKB-KW"/>
</dbReference>
<dbReference type="GeneID" id="18758168"/>
<gene>
    <name evidence="7" type="ORF">MBM_02233</name>
</gene>
<dbReference type="PROSITE" id="PS50865">
    <property type="entry name" value="ZF_MYND_2"/>
    <property type="match status" value="1"/>
</dbReference>
<evidence type="ECO:0000256" key="1">
    <source>
        <dbReference type="ARBA" id="ARBA00022723"/>
    </source>
</evidence>
<keyword evidence="3" id="KW-0862">Zinc</keyword>
<keyword evidence="8" id="KW-1185">Reference proteome</keyword>
<dbReference type="InterPro" id="IPR002893">
    <property type="entry name" value="Znf_MYND"/>
</dbReference>
<dbReference type="PROSITE" id="PS01360">
    <property type="entry name" value="ZF_MYND_1"/>
    <property type="match status" value="1"/>
</dbReference>
<protein>
    <submittedName>
        <fullName evidence="7">MYND domain protein</fullName>
    </submittedName>
</protein>
<dbReference type="STRING" id="1072389.K1X190"/>
<feature type="region of interest" description="Disordered" evidence="5">
    <location>
        <begin position="248"/>
        <end position="268"/>
    </location>
</feature>
<feature type="domain" description="MYND-type" evidence="6">
    <location>
        <begin position="28"/>
        <end position="71"/>
    </location>
</feature>